<proteinExistence type="predicted"/>
<accession>A0AAV7PRV4</accession>
<sequence>MELKRARKVRNKVCLRRVDHIKAPSSSTHEDKGDEVEDTSGIGLQLADSTSAAMLLGSVLDLTIGQRSLDEEAIVNTIKQAPVSLGDPLFVIGVPGQDKAKDAHKECRQARSHKDEITQTLVLMDKPMLEIGLQLTAVALVGPGYQGGHQAGDFKEEVPQTLVPVKQDFLEPWSHPPVAKPPEEVRGGLPGQGGTASWSQVAGRDCYKAAVRHIGLQTAL</sequence>
<dbReference type="AlphaFoldDB" id="A0AAV7PRV4"/>
<organism evidence="1 2">
    <name type="scientific">Pleurodeles waltl</name>
    <name type="common">Iberian ribbed newt</name>
    <dbReference type="NCBI Taxonomy" id="8319"/>
    <lineage>
        <taxon>Eukaryota</taxon>
        <taxon>Metazoa</taxon>
        <taxon>Chordata</taxon>
        <taxon>Craniata</taxon>
        <taxon>Vertebrata</taxon>
        <taxon>Euteleostomi</taxon>
        <taxon>Amphibia</taxon>
        <taxon>Batrachia</taxon>
        <taxon>Caudata</taxon>
        <taxon>Salamandroidea</taxon>
        <taxon>Salamandridae</taxon>
        <taxon>Pleurodelinae</taxon>
        <taxon>Pleurodeles</taxon>
    </lineage>
</organism>
<name>A0AAV7PRV4_PLEWA</name>
<keyword evidence="2" id="KW-1185">Reference proteome</keyword>
<comment type="caution">
    <text evidence="1">The sequence shown here is derived from an EMBL/GenBank/DDBJ whole genome shotgun (WGS) entry which is preliminary data.</text>
</comment>
<evidence type="ECO:0000313" key="2">
    <source>
        <dbReference type="Proteomes" id="UP001066276"/>
    </source>
</evidence>
<evidence type="ECO:0000313" key="1">
    <source>
        <dbReference type="EMBL" id="KAJ1131007.1"/>
    </source>
</evidence>
<reference evidence="1" key="1">
    <citation type="journal article" date="2022" name="bioRxiv">
        <title>Sequencing and chromosome-scale assembly of the giantPleurodeles waltlgenome.</title>
        <authorList>
            <person name="Brown T."/>
            <person name="Elewa A."/>
            <person name="Iarovenko S."/>
            <person name="Subramanian E."/>
            <person name="Araus A.J."/>
            <person name="Petzold A."/>
            <person name="Susuki M."/>
            <person name="Suzuki K.-i.T."/>
            <person name="Hayashi T."/>
            <person name="Toyoda A."/>
            <person name="Oliveira C."/>
            <person name="Osipova E."/>
            <person name="Leigh N.D."/>
            <person name="Simon A."/>
            <person name="Yun M.H."/>
        </authorList>
    </citation>
    <scope>NUCLEOTIDE SEQUENCE</scope>
    <source>
        <strain evidence="1">20211129_DDA</strain>
        <tissue evidence="1">Liver</tissue>
    </source>
</reference>
<dbReference type="EMBL" id="JANPWB010000011">
    <property type="protein sequence ID" value="KAJ1131007.1"/>
    <property type="molecule type" value="Genomic_DNA"/>
</dbReference>
<protein>
    <submittedName>
        <fullName evidence="1">Uncharacterized protein</fullName>
    </submittedName>
</protein>
<dbReference type="Proteomes" id="UP001066276">
    <property type="component" value="Chromosome 7"/>
</dbReference>
<gene>
    <name evidence="1" type="ORF">NDU88_009350</name>
</gene>